<evidence type="ECO:0000313" key="1">
    <source>
        <dbReference type="EMBL" id="EOI57941.1"/>
    </source>
</evidence>
<dbReference type="Proteomes" id="UP000013750">
    <property type="component" value="Unassembled WGS sequence"/>
</dbReference>
<sequence>MNKEEFKFFLQTNLDNYDQFILDGIKFFTSKYSGDSEKAKDRITNFWNENVNTFYAVARANILKDPTQGISWGEYIGSNNVLEQINEGIKNVDFSFLENEDHLYNKFDERGHRITTYEGFTGYIAEDMKEYFYEMYFQQDWDVVPGHWPSMETKQDVDDWINSMSEMMEHVMDRVKRKK</sequence>
<organism evidence="1 3">
    <name type="scientific">Enterococcus gilvus ATCC BAA-350</name>
    <dbReference type="NCBI Taxonomy" id="1158614"/>
    <lineage>
        <taxon>Bacteria</taxon>
        <taxon>Bacillati</taxon>
        <taxon>Bacillota</taxon>
        <taxon>Bacilli</taxon>
        <taxon>Lactobacillales</taxon>
        <taxon>Enterococcaceae</taxon>
        <taxon>Enterococcus</taxon>
    </lineage>
</organism>
<protein>
    <submittedName>
        <fullName evidence="1">Uncharacterized protein</fullName>
    </submittedName>
</protein>
<dbReference type="Proteomes" id="UP000014160">
    <property type="component" value="Unassembled WGS sequence"/>
</dbReference>
<dbReference type="EMBL" id="AJDQ01000004">
    <property type="protein sequence ID" value="EOI57941.1"/>
    <property type="molecule type" value="Genomic_DNA"/>
</dbReference>
<name>R2VJV1_9ENTE</name>
<dbReference type="eggNOG" id="ENOG5032NX3">
    <property type="taxonomic scope" value="Bacteria"/>
</dbReference>
<dbReference type="EMBL" id="ASWH01000002">
    <property type="protein sequence ID" value="EOW79305.1"/>
    <property type="molecule type" value="Genomic_DNA"/>
</dbReference>
<dbReference type="HOGENOM" id="CLU_1501278_0_0_9"/>
<dbReference type="RefSeq" id="WP_010779365.1">
    <property type="nucleotide sequence ID" value="NZ_ASWH01000002.1"/>
</dbReference>
<proteinExistence type="predicted"/>
<keyword evidence="4" id="KW-1185">Reference proteome</keyword>
<reference evidence="1 3" key="1">
    <citation type="submission" date="2013-02" db="EMBL/GenBank/DDBJ databases">
        <title>The Genome Sequence of Enterococcus gilvus ATCC BAA-350.</title>
        <authorList>
            <consortium name="The Broad Institute Genome Sequencing Platform"/>
            <consortium name="The Broad Institute Genome Sequencing Center for Infectious Disease"/>
            <person name="Earl A.M."/>
            <person name="Gilmore M.S."/>
            <person name="Lebreton F."/>
            <person name="Walker B."/>
            <person name="Young S.K."/>
            <person name="Zeng Q."/>
            <person name="Gargeya S."/>
            <person name="Fitzgerald M."/>
            <person name="Haas B."/>
            <person name="Abouelleil A."/>
            <person name="Alvarado L."/>
            <person name="Arachchi H.M."/>
            <person name="Berlin A.M."/>
            <person name="Chapman S.B."/>
            <person name="Dewar J."/>
            <person name="Goldberg J."/>
            <person name="Griggs A."/>
            <person name="Gujja S."/>
            <person name="Hansen M."/>
            <person name="Howarth C."/>
            <person name="Imamovic A."/>
            <person name="Larimer J."/>
            <person name="McCowan C."/>
            <person name="Murphy C."/>
            <person name="Neiman D."/>
            <person name="Pearson M."/>
            <person name="Priest M."/>
            <person name="Roberts A."/>
            <person name="Saif S."/>
            <person name="Shea T."/>
            <person name="Sisk P."/>
            <person name="Sykes S."/>
            <person name="Wortman J."/>
            <person name="Nusbaum C."/>
            <person name="Birren B."/>
        </authorList>
    </citation>
    <scope>NUCLEOTIDE SEQUENCE [LARGE SCALE GENOMIC DNA]</scope>
    <source>
        <strain evidence="1 3">ATCC BAA-350</strain>
    </source>
</reference>
<evidence type="ECO:0000313" key="2">
    <source>
        <dbReference type="EMBL" id="EOW79305.1"/>
    </source>
</evidence>
<gene>
    <name evidence="2" type="ORF">I592_03445</name>
    <name evidence="1" type="ORF">UKC_00916</name>
</gene>
<dbReference type="PATRIC" id="fig|1158614.3.peg.946"/>
<evidence type="ECO:0000313" key="4">
    <source>
        <dbReference type="Proteomes" id="UP000014160"/>
    </source>
</evidence>
<dbReference type="OrthoDB" id="9956253at2"/>
<comment type="caution">
    <text evidence="1">The sequence shown here is derived from an EMBL/GenBank/DDBJ whole genome shotgun (WGS) entry which is preliminary data.</text>
</comment>
<accession>R2VJV1</accession>
<reference evidence="2 4" key="2">
    <citation type="submission" date="2013-03" db="EMBL/GenBank/DDBJ databases">
        <title>The Genome Sequence of Enterococcus gilvus ATCC BAA-350 (PacBio/Illumina hybrid assembly).</title>
        <authorList>
            <consortium name="The Broad Institute Genomics Platform"/>
            <consortium name="The Broad Institute Genome Sequencing Center for Infectious Disease"/>
            <person name="Earl A."/>
            <person name="Russ C."/>
            <person name="Gilmore M."/>
            <person name="Surin D."/>
            <person name="Walker B."/>
            <person name="Young S."/>
            <person name="Zeng Q."/>
            <person name="Gargeya S."/>
            <person name="Fitzgerald M."/>
            <person name="Haas B."/>
            <person name="Abouelleil A."/>
            <person name="Allen A.W."/>
            <person name="Alvarado L."/>
            <person name="Arachchi H.M."/>
            <person name="Berlin A.M."/>
            <person name="Chapman S.B."/>
            <person name="Gainer-Dewar J."/>
            <person name="Goldberg J."/>
            <person name="Griggs A."/>
            <person name="Gujja S."/>
            <person name="Hansen M."/>
            <person name="Howarth C."/>
            <person name="Imamovic A."/>
            <person name="Ireland A."/>
            <person name="Larimer J."/>
            <person name="McCowan C."/>
            <person name="Murphy C."/>
            <person name="Pearson M."/>
            <person name="Poon T.W."/>
            <person name="Priest M."/>
            <person name="Roberts A."/>
            <person name="Saif S."/>
            <person name="Shea T."/>
            <person name="Sisk P."/>
            <person name="Sykes S."/>
            <person name="Wortman J."/>
            <person name="Nusbaum C."/>
            <person name="Birren B."/>
        </authorList>
    </citation>
    <scope>NUCLEOTIDE SEQUENCE [LARGE SCALE GENOMIC DNA]</scope>
    <source>
        <strain evidence="2 4">ATCC BAA-350</strain>
    </source>
</reference>
<dbReference type="AlphaFoldDB" id="R2VJV1"/>
<evidence type="ECO:0000313" key="3">
    <source>
        <dbReference type="Proteomes" id="UP000013750"/>
    </source>
</evidence>